<dbReference type="Proteomes" id="UP000319801">
    <property type="component" value="Unassembled WGS sequence"/>
</dbReference>
<evidence type="ECO:0000313" key="2">
    <source>
        <dbReference type="Proteomes" id="UP000319801"/>
    </source>
</evidence>
<organism evidence="1 2">
    <name type="scientific">Bagarius yarrelli</name>
    <name type="common">Goonch</name>
    <name type="synonym">Bagrus yarrelli</name>
    <dbReference type="NCBI Taxonomy" id="175774"/>
    <lineage>
        <taxon>Eukaryota</taxon>
        <taxon>Metazoa</taxon>
        <taxon>Chordata</taxon>
        <taxon>Craniata</taxon>
        <taxon>Vertebrata</taxon>
        <taxon>Euteleostomi</taxon>
        <taxon>Actinopterygii</taxon>
        <taxon>Neopterygii</taxon>
        <taxon>Teleostei</taxon>
        <taxon>Ostariophysi</taxon>
        <taxon>Siluriformes</taxon>
        <taxon>Sisoridae</taxon>
        <taxon>Sisorinae</taxon>
        <taxon>Bagarius</taxon>
    </lineage>
</organism>
<proteinExistence type="predicted"/>
<reference evidence="1 2" key="1">
    <citation type="journal article" date="2019" name="Genome Biol. Evol.">
        <title>Whole-Genome Sequencing of the Giant Devil Catfish, Bagarius yarrelli.</title>
        <authorList>
            <person name="Jiang W."/>
            <person name="Lv Y."/>
            <person name="Cheng L."/>
            <person name="Yang K."/>
            <person name="Chao B."/>
            <person name="Wang X."/>
            <person name="Li Y."/>
            <person name="Pan X."/>
            <person name="You X."/>
            <person name="Zhang Y."/>
            <person name="Yang J."/>
            <person name="Li J."/>
            <person name="Zhang X."/>
            <person name="Liu S."/>
            <person name="Sun C."/>
            <person name="Yang J."/>
            <person name="Shi Q."/>
        </authorList>
    </citation>
    <scope>NUCLEOTIDE SEQUENCE [LARGE SCALE GENOMIC DNA]</scope>
    <source>
        <strain evidence="1">JWS20170419001</strain>
        <tissue evidence="1">Muscle</tissue>
    </source>
</reference>
<dbReference type="OrthoDB" id="10680925at2759"/>
<gene>
    <name evidence="1" type="ORF">Baya_15919</name>
</gene>
<protein>
    <submittedName>
        <fullName evidence="1">Uncharacterized protein</fullName>
    </submittedName>
</protein>
<dbReference type="AlphaFoldDB" id="A0A556VST9"/>
<dbReference type="EMBL" id="VCAZ01000248">
    <property type="protein sequence ID" value="TTN67642.1"/>
    <property type="molecule type" value="Genomic_DNA"/>
</dbReference>
<keyword evidence="2" id="KW-1185">Reference proteome</keyword>
<name>A0A556VST9_BAGYA</name>
<sequence>MYGISLDRTDDDSQYHPIRARVFTECGRESRKVCINAAQLEHTRRTAVSFDSEWDAPVSSGIQQDSVANNQRHVIHFLRFSLPEPSTVQSTRNLLRFSLPEPSTVQSTRTFYGSVGSVYQNLLRFVYQKRFLRFSLPELSVYGSVYQKFLRFSLPEISQFQNFLQFSSTRTFYSSVYQNFLQFSLPELSTVQSTRTFYSSVYQKLSTQFRLPLSVQTFYSSVYQNFLQFSLPELLQSVYLSAVQSTSSVYQTLSTELSSSVTRTFYSSVYQNFLSTVQSTRTLVQIVQNVI</sequence>
<evidence type="ECO:0000313" key="1">
    <source>
        <dbReference type="EMBL" id="TTN67642.1"/>
    </source>
</evidence>
<comment type="caution">
    <text evidence="1">The sequence shown here is derived from an EMBL/GenBank/DDBJ whole genome shotgun (WGS) entry which is preliminary data.</text>
</comment>
<accession>A0A556VST9</accession>